<protein>
    <submittedName>
        <fullName evidence="1">Uncharacterized protein</fullName>
    </submittedName>
</protein>
<proteinExistence type="predicted"/>
<sequence length="58" mass="6826">MGKSHPNCRRDFCKAGNIKNKLMQGLRRLVLLYSWRTMKTDCIITDKEHNKGAQFSRE</sequence>
<organism evidence="1">
    <name type="scientific">Anguilla anguilla</name>
    <name type="common">European freshwater eel</name>
    <name type="synonym">Muraena anguilla</name>
    <dbReference type="NCBI Taxonomy" id="7936"/>
    <lineage>
        <taxon>Eukaryota</taxon>
        <taxon>Metazoa</taxon>
        <taxon>Chordata</taxon>
        <taxon>Craniata</taxon>
        <taxon>Vertebrata</taxon>
        <taxon>Euteleostomi</taxon>
        <taxon>Actinopterygii</taxon>
        <taxon>Neopterygii</taxon>
        <taxon>Teleostei</taxon>
        <taxon>Anguilliformes</taxon>
        <taxon>Anguillidae</taxon>
        <taxon>Anguilla</taxon>
    </lineage>
</organism>
<name>A0A0E9WPC1_ANGAN</name>
<dbReference type="EMBL" id="GBXM01016323">
    <property type="protein sequence ID" value="JAH92254.1"/>
    <property type="molecule type" value="Transcribed_RNA"/>
</dbReference>
<accession>A0A0E9WPC1</accession>
<reference evidence="1" key="1">
    <citation type="submission" date="2014-11" db="EMBL/GenBank/DDBJ databases">
        <authorList>
            <person name="Amaro Gonzalez C."/>
        </authorList>
    </citation>
    <scope>NUCLEOTIDE SEQUENCE</scope>
</reference>
<dbReference type="AlphaFoldDB" id="A0A0E9WPC1"/>
<reference evidence="1" key="2">
    <citation type="journal article" date="2015" name="Fish Shellfish Immunol.">
        <title>Early steps in the European eel (Anguilla anguilla)-Vibrio vulnificus interaction in the gills: Role of the RtxA13 toxin.</title>
        <authorList>
            <person name="Callol A."/>
            <person name="Pajuelo D."/>
            <person name="Ebbesson L."/>
            <person name="Teles M."/>
            <person name="MacKenzie S."/>
            <person name="Amaro C."/>
        </authorList>
    </citation>
    <scope>NUCLEOTIDE SEQUENCE</scope>
</reference>
<evidence type="ECO:0000313" key="1">
    <source>
        <dbReference type="EMBL" id="JAH92254.1"/>
    </source>
</evidence>